<dbReference type="InterPro" id="IPR056186">
    <property type="entry name" value="PDZ_CPAF-rel"/>
</dbReference>
<dbReference type="SUPFAM" id="SSF52096">
    <property type="entry name" value="ClpP/crotonase"/>
    <property type="match status" value="1"/>
</dbReference>
<accession>A0AAJ0D0R2</accession>
<dbReference type="Pfam" id="PF23658">
    <property type="entry name" value="PDZ_CPAF_rel"/>
    <property type="match status" value="1"/>
</dbReference>
<proteinExistence type="predicted"/>
<reference evidence="3" key="1">
    <citation type="submission" date="2023-06" db="EMBL/GenBank/DDBJ databases">
        <title>Conoideocrella luteorostrata (Hypocreales: Clavicipitaceae), a potential biocontrol fungus for elongate hemlock scale in United States Christmas tree production areas.</title>
        <authorList>
            <person name="Barrett H."/>
            <person name="Lovett B."/>
            <person name="Macias A.M."/>
            <person name="Stajich J.E."/>
            <person name="Kasson M.T."/>
        </authorList>
    </citation>
    <scope>NUCLEOTIDE SEQUENCE</scope>
    <source>
        <strain evidence="3">ARSEF 14590</strain>
    </source>
</reference>
<dbReference type="AlphaFoldDB" id="A0AAJ0D0R2"/>
<evidence type="ECO:0000256" key="1">
    <source>
        <dbReference type="SAM" id="SignalP"/>
    </source>
</evidence>
<dbReference type="Proteomes" id="UP001251528">
    <property type="component" value="Unassembled WGS sequence"/>
</dbReference>
<dbReference type="InterPro" id="IPR052766">
    <property type="entry name" value="S41A_metabolite_peptidase"/>
</dbReference>
<sequence>MMSETLSFILLLGGLAGFAAAAAAAAVNSCNGDNCLRALRAVQVPGRQGAARSFCTSYMAATGTTAMAAFPTYIANNCKDNQNAVMPRRVSSACSCIMSTNMTTTGTGSLTVTPTTTVTASVHPCAEVSASWSAQLKIEPTGTPTVAASLAHECLKSVPLGKTEGIKLMNYVEPYLEWQSDAAYKKDPPKDYFYPGYDIFGNLAKIKSNLQSDKYDGEYDFHVDFFKQVVAPGADGHFFIVTDLLDKAFSFSRPLIPIVSISEDGHSLPVIKLQKDVITNPQTAQVISKINGIEASKYVQDTVNEASDFQDPDAAYNSMFWSKAVSRTGRQHGGFISGARHWYLYSGPKTSLTFSNGTTIELENKAEVVSNMTGVVDGPSMYKKFCTNGYANTSMDDVAGYYMKTQGRDDIGRTSVSTATLAGYPSPVIATKDGSVSGYYLSGQGFEHIAVTVLSSFSPRKNISTPAEFQAVVSDFLREASAAGKTKLIVDFQDNPGGDILLGYDFFRQLFPSVVQDGNSRFKESNSFTAMSRVVSDGNCGALWFNYRNDLNVRNGNFSTYEDKFAPHEFRDTEYTSLLRWNLSDPRVTTNKTSGIGTEISGYGTRSNLTQYFKSEEIILLYDGMCSSTCGLASEMLRIQGGVKSIAMGGRPNAGPIQAVGGVKGAQVLDVILIIWYASDFAPITNDTNIKRELARILDSPPYRFAGAVNVRDQILRGNVEDGIPAQFVYEAADCRLYWTAPMISDVQEVWKAAANSAFNGAKCAAGGIPVSKAARRFPVPSVPRGHRTTRLSESIDVTPVRRSEKWNAVHRMRAVQPWRI</sequence>
<gene>
    <name evidence="3" type="ORF">QQS21_000781</name>
</gene>
<keyword evidence="1" id="KW-0732">Signal</keyword>
<evidence type="ECO:0000313" key="4">
    <source>
        <dbReference type="Proteomes" id="UP001251528"/>
    </source>
</evidence>
<dbReference type="PANTHER" id="PTHR37049">
    <property type="entry name" value="PEPTIDASE S41 FAMILY PROTEIN"/>
    <property type="match status" value="1"/>
</dbReference>
<dbReference type="PANTHER" id="PTHR37049:SF4">
    <property type="entry name" value="RHODANESE DOMAIN-CONTAINING PROTEIN"/>
    <property type="match status" value="1"/>
</dbReference>
<feature type="chain" id="PRO_5042560351" description="CPAF-like PDZ domain-containing protein" evidence="1">
    <location>
        <begin position="25"/>
        <end position="821"/>
    </location>
</feature>
<evidence type="ECO:0000259" key="2">
    <source>
        <dbReference type="Pfam" id="PF23658"/>
    </source>
</evidence>
<keyword evidence="4" id="KW-1185">Reference proteome</keyword>
<evidence type="ECO:0000313" key="3">
    <source>
        <dbReference type="EMBL" id="KAK2616347.1"/>
    </source>
</evidence>
<organism evidence="3 4">
    <name type="scientific">Conoideocrella luteorostrata</name>
    <dbReference type="NCBI Taxonomy" id="1105319"/>
    <lineage>
        <taxon>Eukaryota</taxon>
        <taxon>Fungi</taxon>
        <taxon>Dikarya</taxon>
        <taxon>Ascomycota</taxon>
        <taxon>Pezizomycotina</taxon>
        <taxon>Sordariomycetes</taxon>
        <taxon>Hypocreomycetidae</taxon>
        <taxon>Hypocreales</taxon>
        <taxon>Clavicipitaceae</taxon>
        <taxon>Conoideocrella</taxon>
    </lineage>
</organism>
<dbReference type="Gene3D" id="3.90.226.10">
    <property type="entry name" value="2-enoyl-CoA Hydratase, Chain A, domain 1"/>
    <property type="match status" value="1"/>
</dbReference>
<feature type="domain" description="CPAF-like PDZ" evidence="2">
    <location>
        <begin position="250"/>
        <end position="372"/>
    </location>
</feature>
<comment type="caution">
    <text evidence="3">The sequence shown here is derived from an EMBL/GenBank/DDBJ whole genome shotgun (WGS) entry which is preliminary data.</text>
</comment>
<feature type="signal peptide" evidence="1">
    <location>
        <begin position="1"/>
        <end position="24"/>
    </location>
</feature>
<name>A0AAJ0D0R2_9HYPO</name>
<protein>
    <recommendedName>
        <fullName evidence="2">CPAF-like PDZ domain-containing protein</fullName>
    </recommendedName>
</protein>
<dbReference type="InterPro" id="IPR029045">
    <property type="entry name" value="ClpP/crotonase-like_dom_sf"/>
</dbReference>
<dbReference type="EMBL" id="JASWJB010000007">
    <property type="protein sequence ID" value="KAK2616347.1"/>
    <property type="molecule type" value="Genomic_DNA"/>
</dbReference>